<dbReference type="GO" id="GO:0004760">
    <property type="term" value="F:L-serine-pyruvate transaminase activity"/>
    <property type="evidence" value="ECO:0007669"/>
    <property type="project" value="TreeGrafter"/>
</dbReference>
<dbReference type="PROSITE" id="PS00595">
    <property type="entry name" value="AA_TRANSFER_CLASS_5"/>
    <property type="match status" value="1"/>
</dbReference>
<dbReference type="GO" id="GO:0019265">
    <property type="term" value="P:glycine biosynthetic process, by transamination of glyoxylate"/>
    <property type="evidence" value="ECO:0007669"/>
    <property type="project" value="TreeGrafter"/>
</dbReference>
<keyword evidence="11" id="KW-1185">Reference proteome</keyword>
<dbReference type="InterPro" id="IPR015424">
    <property type="entry name" value="PyrdxlP-dep_Trfase"/>
</dbReference>
<dbReference type="Gene3D" id="3.90.1150.10">
    <property type="entry name" value="Aspartate Aminotransferase, domain 1"/>
    <property type="match status" value="2"/>
</dbReference>
<evidence type="ECO:0000313" key="11">
    <source>
        <dbReference type="Proteomes" id="UP000252519"/>
    </source>
</evidence>
<organism evidence="10 11">
    <name type="scientific">Ancylostoma caninum</name>
    <name type="common">Dog hookworm</name>
    <dbReference type="NCBI Taxonomy" id="29170"/>
    <lineage>
        <taxon>Eukaryota</taxon>
        <taxon>Metazoa</taxon>
        <taxon>Ecdysozoa</taxon>
        <taxon>Nematoda</taxon>
        <taxon>Chromadorea</taxon>
        <taxon>Rhabditida</taxon>
        <taxon>Rhabditina</taxon>
        <taxon>Rhabditomorpha</taxon>
        <taxon>Strongyloidea</taxon>
        <taxon>Ancylostomatidae</taxon>
        <taxon>Ancylostomatinae</taxon>
        <taxon>Ancylostoma</taxon>
    </lineage>
</organism>
<sequence>MPSGRAPAVGHSVSQPAVTRTPMICRRAAPAFLRNVRALKHTAGAAMSSCQSPACLQKDMEIPGRQLFGPGPSNMRDVIADSQSRSLLGHLHPEFIKVMSDAREGLQYIFKTKNAYTFAVSGTGHAGMECAVLNLLEKDDVFLVVEIGIWGKRAADLGARIGAKVHTVTAPHGCAVEKEAIEEALAKYKPAVLFVCHGESSTGVCQPLVGLGEACRRHGTLLLVDTVASLGGAEFRMDDWGVDCVYSATQKVLNAPPGLAPISFSERAMQKIRNRKERVPSFYFDVLELGNYWGCDDQAKRYHHTAPISCVYALRAALAVIAKEGIDEGVRRHEENAKFLYEKLKEAGLECFVEKESTLVTFLLCKWIEVKRLCIRAEASYHHTAPISCVYALRAALAVIAKEGIDEGVRRHEENAKFLYEKLKEAGLECFVEKEKWRLPCLTTVKVPNGVDWKGVMDDMMKQGTEIAGGLGPTVGKLWRIGTFGGNSDKQKIENVVKLLAETIKKKSDI</sequence>
<dbReference type="SUPFAM" id="SSF53383">
    <property type="entry name" value="PLP-dependent transferases"/>
    <property type="match status" value="2"/>
</dbReference>
<keyword evidence="4 10" id="KW-0032">Aminotransferase</keyword>
<evidence type="ECO:0000256" key="1">
    <source>
        <dbReference type="ARBA" id="ARBA00001933"/>
    </source>
</evidence>
<dbReference type="EC" id="2.6.1.44" evidence="3"/>
<dbReference type="PANTHER" id="PTHR21152:SF40">
    <property type="entry name" value="ALANINE--GLYOXYLATE AMINOTRANSFERASE"/>
    <property type="match status" value="1"/>
</dbReference>
<dbReference type="EMBL" id="JOJR01000812">
    <property type="protein sequence ID" value="RCN34195.1"/>
    <property type="molecule type" value="Genomic_DNA"/>
</dbReference>
<evidence type="ECO:0000256" key="6">
    <source>
        <dbReference type="ARBA" id="ARBA00022898"/>
    </source>
</evidence>
<name>A0A368FTS2_ANCCA</name>
<accession>A0A368FTS2</accession>
<dbReference type="InterPro" id="IPR000192">
    <property type="entry name" value="Aminotrans_V_dom"/>
</dbReference>
<evidence type="ECO:0000256" key="4">
    <source>
        <dbReference type="ARBA" id="ARBA00022576"/>
    </source>
</evidence>
<protein>
    <recommendedName>
        <fullName evidence="3">alanine--glyoxylate transaminase</fullName>
        <ecNumber evidence="3">2.6.1.44</ecNumber>
    </recommendedName>
</protein>
<reference evidence="10 11" key="1">
    <citation type="submission" date="2014-10" db="EMBL/GenBank/DDBJ databases">
        <title>Draft genome of the hookworm Ancylostoma caninum.</title>
        <authorList>
            <person name="Mitreva M."/>
        </authorList>
    </citation>
    <scope>NUCLEOTIDE SEQUENCE [LARGE SCALE GENOMIC DNA]</scope>
    <source>
        <strain evidence="10 11">Baltimore</strain>
    </source>
</reference>
<evidence type="ECO:0000256" key="7">
    <source>
        <dbReference type="RuleBase" id="RU004075"/>
    </source>
</evidence>
<comment type="similarity">
    <text evidence="2 7">Belongs to the class-V pyridoxal-phosphate-dependent aminotransferase family.</text>
</comment>
<dbReference type="InterPro" id="IPR020578">
    <property type="entry name" value="Aminotrans_V_PyrdxlP_BS"/>
</dbReference>
<keyword evidence="6" id="KW-0663">Pyridoxal phosphate</keyword>
<dbReference type="GO" id="GO:0008453">
    <property type="term" value="F:alanine-glyoxylate transaminase activity"/>
    <property type="evidence" value="ECO:0007669"/>
    <property type="project" value="UniProtKB-EC"/>
</dbReference>
<dbReference type="PANTHER" id="PTHR21152">
    <property type="entry name" value="AMINOTRANSFERASE CLASS V"/>
    <property type="match status" value="1"/>
</dbReference>
<gene>
    <name evidence="10" type="ORF">ANCCAN_19957</name>
</gene>
<feature type="domain" description="Aminotransferase class V" evidence="9">
    <location>
        <begin position="87"/>
        <end position="356"/>
    </location>
</feature>
<dbReference type="Pfam" id="PF00266">
    <property type="entry name" value="Aminotran_5"/>
    <property type="match status" value="1"/>
</dbReference>
<evidence type="ECO:0000256" key="3">
    <source>
        <dbReference type="ARBA" id="ARBA00013049"/>
    </source>
</evidence>
<evidence type="ECO:0000259" key="9">
    <source>
        <dbReference type="Pfam" id="PF00266"/>
    </source>
</evidence>
<proteinExistence type="inferred from homology"/>
<evidence type="ECO:0000256" key="8">
    <source>
        <dbReference type="RuleBase" id="RU004504"/>
    </source>
</evidence>
<dbReference type="GO" id="GO:0005777">
    <property type="term" value="C:peroxisome"/>
    <property type="evidence" value="ECO:0007669"/>
    <property type="project" value="TreeGrafter"/>
</dbReference>
<dbReference type="AlphaFoldDB" id="A0A368FTS2"/>
<comment type="caution">
    <text evidence="10">The sequence shown here is derived from an EMBL/GenBank/DDBJ whole genome shotgun (WGS) entry which is preliminary data.</text>
</comment>
<dbReference type="InterPro" id="IPR015422">
    <property type="entry name" value="PyrdxlP-dep_Trfase_small"/>
</dbReference>
<dbReference type="FunFam" id="3.40.640.10:FF:000027">
    <property type="entry name" value="Serine--pyruvate aminotransferase, mitochondrial"/>
    <property type="match status" value="1"/>
</dbReference>
<dbReference type="OrthoDB" id="7403325at2759"/>
<evidence type="ECO:0000313" key="10">
    <source>
        <dbReference type="EMBL" id="RCN34195.1"/>
    </source>
</evidence>
<comment type="cofactor">
    <cofactor evidence="1 8">
        <name>pyridoxal 5'-phosphate</name>
        <dbReference type="ChEBI" id="CHEBI:597326"/>
    </cofactor>
</comment>
<keyword evidence="5 10" id="KW-0808">Transferase</keyword>
<dbReference type="InterPro" id="IPR015421">
    <property type="entry name" value="PyrdxlP-dep_Trfase_major"/>
</dbReference>
<evidence type="ECO:0000256" key="5">
    <source>
        <dbReference type="ARBA" id="ARBA00022679"/>
    </source>
</evidence>
<dbReference type="Gene3D" id="3.40.640.10">
    <property type="entry name" value="Type I PLP-dependent aspartate aminotransferase-like (Major domain)"/>
    <property type="match status" value="1"/>
</dbReference>
<dbReference type="STRING" id="29170.A0A368FTS2"/>
<evidence type="ECO:0000256" key="2">
    <source>
        <dbReference type="ARBA" id="ARBA00009236"/>
    </source>
</evidence>
<dbReference type="Proteomes" id="UP000252519">
    <property type="component" value="Unassembled WGS sequence"/>
</dbReference>